<dbReference type="InterPro" id="IPR035445">
    <property type="entry name" value="GYF-like_dom_sf"/>
</dbReference>
<dbReference type="PANTHER" id="PTHR11102">
    <property type="entry name" value="SEL-1-LIKE PROTEIN"/>
    <property type="match status" value="1"/>
</dbReference>
<evidence type="ECO:0000313" key="5">
    <source>
        <dbReference type="Proteomes" id="UP001165160"/>
    </source>
</evidence>
<keyword evidence="5" id="KW-1185">Reference proteome</keyword>
<reference evidence="5" key="1">
    <citation type="journal article" date="2023" name="Commun. Biol.">
        <title>Genome analysis of Parmales, the sister group of diatoms, reveals the evolutionary specialization of diatoms from phago-mixotrophs to photoautotrophs.</title>
        <authorList>
            <person name="Ban H."/>
            <person name="Sato S."/>
            <person name="Yoshikawa S."/>
            <person name="Yamada K."/>
            <person name="Nakamura Y."/>
            <person name="Ichinomiya M."/>
            <person name="Sato N."/>
            <person name="Blanc-Mathieu R."/>
            <person name="Endo H."/>
            <person name="Kuwata A."/>
            <person name="Ogata H."/>
        </authorList>
    </citation>
    <scope>NUCLEOTIDE SEQUENCE [LARGE SCALE GENOMIC DNA]</scope>
    <source>
        <strain evidence="5">NIES 3699</strain>
    </source>
</reference>
<feature type="domain" description="GYF" evidence="3">
    <location>
        <begin position="1070"/>
        <end position="1119"/>
    </location>
</feature>
<feature type="compositionally biased region" description="Basic residues" evidence="2">
    <location>
        <begin position="1003"/>
        <end position="1013"/>
    </location>
</feature>
<feature type="compositionally biased region" description="Acidic residues" evidence="2">
    <location>
        <begin position="936"/>
        <end position="954"/>
    </location>
</feature>
<feature type="compositionally biased region" description="Basic and acidic residues" evidence="2">
    <location>
        <begin position="827"/>
        <end position="839"/>
    </location>
</feature>
<dbReference type="Pfam" id="PF08238">
    <property type="entry name" value="Sel1"/>
    <property type="match status" value="8"/>
</dbReference>
<evidence type="ECO:0000256" key="2">
    <source>
        <dbReference type="SAM" id="MobiDB-lite"/>
    </source>
</evidence>
<dbReference type="InterPro" id="IPR006597">
    <property type="entry name" value="Sel1-like"/>
</dbReference>
<sequence length="1185" mass="126817">MKVVRSLGSKNSLQDKLSTMANQTVSGTARKKGTGEKMFSSSAFQFSFPLLLIGSQDALPSSEVKSPSSFTLTRPWLSLTDKQKSKLKIVDLSLLSDKGVRMDENSLEVEVKTKDGKSYLLRAGGKQGTEEECWALYRVLKNSTMAEQEAFEGGDSRKKGGRMKEAPVTDGGQTSSYSGKPSSRQMHRVMMDVMEKSQINVGDEPQSIFAKRSGQSESSESDDERSDGGNSPLEALCFTADSYYYGIGNVTVNHQAAYAAYERASNEGSAYAMVALAGMILRDEGSSFQGNIAVRSSPAFNRILAKKWYSKAISSFSDRTAQYELGKILLDEGISSKSRDDVKFEEGMGLIKLASRQGHVEAMVVLGRYAQEQGNAEEAAGMFKAAAKKGSAEGSNELGMCYYGGVGGKGIGVEQSFTDAFECYSAAAMRGSAAGWCNLGMMYELGKGMMERDIGVAIKCYDHGAEGGNVKAMSCLGRLLVHTATVDAAFGTSVAGGRGSDAFERAILWLRKAAELGDAAASYELGCVYYKGMGGWSGNVLVPVDLSGALSHFKMACRLSTEDAKASRKQARQNSSFPLGQSALMAADMLYAGDGVSGEEDLAYYRKEAYRYYKMSAGTGNAQAMNSLGIMTEQEGDEFQALELYVRGMKSEERCWAGYCAYNMVRMCEPYICNDLLFLPEDLGGDGGSGGGSMEMKSHQEKVKLKRRSAAIRVRLSELLTESVKKDDLEFCLNYYNKSVGLGCPKGGADVHRIETKLRRREELAELVQVGAVVGGGVDNRVTVVGSGVGAEGLGEGESMADRLRSDGSAAKAGSTLKVPSSPGKRRPSERERERERESGGSGSGGGGSMVASPPEKRSGGTVATPSPRVIRTNSIGSAGSLLEGIKASAGGSSRAGGEEPQGGGGGSILAGIYYTSPEPEKEKEKEKEVPKAVLTDDEDSGGDGEGEVEEEDVKVESRPAMAVVKDEKEWAEPGQPVLRKRYADLEGSSGGGAEKGKGGDHSHHHHTHRHHHEASQPPPGVQDNIDKKNLPSPPHVAKAEDDWDDIKIGAISPPSSSGTGSSGSSDESSGEWFYVDKKGDKQGPFNSSIINDWTTAGYLPMDLKVKHGENSKVFKSLGEVWNQSFGIDKTFFEDEDEDGEGGRKGGREEGRRRGGSGGTKRVEDINIGAEMTPIKRSGRTDDSF</sequence>
<feature type="compositionally biased region" description="Gly residues" evidence="2">
    <location>
        <begin position="840"/>
        <end position="849"/>
    </location>
</feature>
<evidence type="ECO:0000256" key="1">
    <source>
        <dbReference type="ARBA" id="ARBA00038101"/>
    </source>
</evidence>
<dbReference type="Pfam" id="PF02213">
    <property type="entry name" value="GYF"/>
    <property type="match status" value="1"/>
</dbReference>
<proteinExistence type="inferred from homology"/>
<gene>
    <name evidence="4" type="ORF">TrVE_jg3764</name>
</gene>
<dbReference type="PANTHER" id="PTHR11102:SF160">
    <property type="entry name" value="ERAD-ASSOCIATED E3 UBIQUITIN-PROTEIN LIGASE COMPONENT HRD3"/>
    <property type="match status" value="1"/>
</dbReference>
<dbReference type="SMART" id="SM00444">
    <property type="entry name" value="GYF"/>
    <property type="match status" value="1"/>
</dbReference>
<organism evidence="4 5">
    <name type="scientific">Triparma verrucosa</name>
    <dbReference type="NCBI Taxonomy" id="1606542"/>
    <lineage>
        <taxon>Eukaryota</taxon>
        <taxon>Sar</taxon>
        <taxon>Stramenopiles</taxon>
        <taxon>Ochrophyta</taxon>
        <taxon>Bolidophyceae</taxon>
        <taxon>Parmales</taxon>
        <taxon>Triparmaceae</taxon>
        <taxon>Triparma</taxon>
    </lineage>
</organism>
<name>A0A9W7EN27_9STRA</name>
<feature type="region of interest" description="Disordered" evidence="2">
    <location>
        <begin position="201"/>
        <end position="231"/>
    </location>
</feature>
<evidence type="ECO:0000313" key="4">
    <source>
        <dbReference type="EMBL" id="GMH83218.1"/>
    </source>
</evidence>
<dbReference type="PROSITE" id="PS50829">
    <property type="entry name" value="GYF"/>
    <property type="match status" value="1"/>
</dbReference>
<dbReference type="SUPFAM" id="SSF81901">
    <property type="entry name" value="HCP-like"/>
    <property type="match status" value="3"/>
</dbReference>
<accession>A0A9W7EN27</accession>
<feature type="compositionally biased region" description="Basic and acidic residues" evidence="2">
    <location>
        <begin position="919"/>
        <end position="931"/>
    </location>
</feature>
<feature type="compositionally biased region" description="Polar residues" evidence="2">
    <location>
        <begin position="171"/>
        <end position="184"/>
    </location>
</feature>
<dbReference type="Gene3D" id="3.30.1490.40">
    <property type="match status" value="1"/>
</dbReference>
<protein>
    <recommendedName>
        <fullName evidence="3">GYF domain-containing protein</fullName>
    </recommendedName>
</protein>
<dbReference type="SUPFAM" id="SSF55277">
    <property type="entry name" value="GYF domain"/>
    <property type="match status" value="1"/>
</dbReference>
<feature type="region of interest" description="Disordered" evidence="2">
    <location>
        <begin position="788"/>
        <end position="1088"/>
    </location>
</feature>
<dbReference type="InterPro" id="IPR003169">
    <property type="entry name" value="GYF"/>
</dbReference>
<feature type="region of interest" description="Disordered" evidence="2">
    <location>
        <begin position="1"/>
        <end position="33"/>
    </location>
</feature>
<comment type="similarity">
    <text evidence="1">Belongs to the sel-1 family.</text>
</comment>
<feature type="region of interest" description="Disordered" evidence="2">
    <location>
        <begin position="148"/>
        <end position="184"/>
    </location>
</feature>
<dbReference type="Gene3D" id="1.25.40.10">
    <property type="entry name" value="Tetratricopeptide repeat domain"/>
    <property type="match status" value="3"/>
</dbReference>
<feature type="compositionally biased region" description="Basic and acidic residues" evidence="2">
    <location>
        <begin position="154"/>
        <end position="167"/>
    </location>
</feature>
<dbReference type="InterPro" id="IPR050767">
    <property type="entry name" value="Sel1_AlgK"/>
</dbReference>
<feature type="compositionally biased region" description="Low complexity" evidence="2">
    <location>
        <begin position="1053"/>
        <end position="1072"/>
    </location>
</feature>
<dbReference type="SMART" id="SM00671">
    <property type="entry name" value="SEL1"/>
    <property type="match status" value="8"/>
</dbReference>
<dbReference type="InterPro" id="IPR011990">
    <property type="entry name" value="TPR-like_helical_dom_sf"/>
</dbReference>
<dbReference type="EMBL" id="BRXX01000023">
    <property type="protein sequence ID" value="GMH83218.1"/>
    <property type="molecule type" value="Genomic_DNA"/>
</dbReference>
<dbReference type="Proteomes" id="UP001165160">
    <property type="component" value="Unassembled WGS sequence"/>
</dbReference>
<dbReference type="AlphaFoldDB" id="A0A9W7EN27"/>
<feature type="compositionally biased region" description="Gly residues" evidence="2">
    <location>
        <begin position="900"/>
        <end position="909"/>
    </location>
</feature>
<feature type="compositionally biased region" description="Polar residues" evidence="2">
    <location>
        <begin position="8"/>
        <end position="27"/>
    </location>
</feature>
<evidence type="ECO:0000259" key="3">
    <source>
        <dbReference type="PROSITE" id="PS50829"/>
    </source>
</evidence>
<comment type="caution">
    <text evidence="4">The sequence shown here is derived from an EMBL/GenBank/DDBJ whole genome shotgun (WGS) entry which is preliminary data.</text>
</comment>
<feature type="region of interest" description="Disordered" evidence="2">
    <location>
        <begin position="1131"/>
        <end position="1185"/>
    </location>
</feature>
<feature type="compositionally biased region" description="Basic and acidic residues" evidence="2">
    <location>
        <begin position="1141"/>
        <end position="1153"/>
    </location>
</feature>